<dbReference type="Gene3D" id="2.40.160.180">
    <property type="entry name" value="Carbohydrate-selective porin OprB"/>
    <property type="match status" value="1"/>
</dbReference>
<name>A0A511BAX1_9PROT</name>
<evidence type="ECO:0000313" key="5">
    <source>
        <dbReference type="Proteomes" id="UP000321079"/>
    </source>
</evidence>
<gene>
    <name evidence="4" type="ORF">GKA01_21190</name>
</gene>
<evidence type="ECO:0000256" key="2">
    <source>
        <dbReference type="RuleBase" id="RU363072"/>
    </source>
</evidence>
<dbReference type="PANTHER" id="PTHR37944:SF1">
    <property type="entry name" value="PORIN B"/>
    <property type="match status" value="1"/>
</dbReference>
<feature type="region of interest" description="Disordered" evidence="3">
    <location>
        <begin position="15"/>
        <end position="38"/>
    </location>
</feature>
<organism evidence="4 5">
    <name type="scientific">Gluconobacter kanchanaburiensis NBRC 103587</name>
    <dbReference type="NCBI Taxonomy" id="1307948"/>
    <lineage>
        <taxon>Bacteria</taxon>
        <taxon>Pseudomonadati</taxon>
        <taxon>Pseudomonadota</taxon>
        <taxon>Alphaproteobacteria</taxon>
        <taxon>Acetobacterales</taxon>
        <taxon>Acetobacteraceae</taxon>
        <taxon>Gluconobacter</taxon>
    </lineage>
</organism>
<evidence type="ECO:0000256" key="3">
    <source>
        <dbReference type="SAM" id="MobiDB-lite"/>
    </source>
</evidence>
<dbReference type="InterPro" id="IPR052932">
    <property type="entry name" value="OprB_Porin"/>
</dbReference>
<dbReference type="Pfam" id="PF04966">
    <property type="entry name" value="OprB"/>
    <property type="match status" value="1"/>
</dbReference>
<comment type="caution">
    <text evidence="4">The sequence shown here is derived from an EMBL/GenBank/DDBJ whole genome shotgun (WGS) entry which is preliminary data.</text>
</comment>
<proteinExistence type="inferred from homology"/>
<dbReference type="AlphaFoldDB" id="A0A511BAX1"/>
<dbReference type="InterPro" id="IPR038673">
    <property type="entry name" value="OprB_sf"/>
</dbReference>
<dbReference type="GO" id="GO:0008643">
    <property type="term" value="P:carbohydrate transport"/>
    <property type="evidence" value="ECO:0007669"/>
    <property type="project" value="InterPro"/>
</dbReference>
<dbReference type="Proteomes" id="UP000321079">
    <property type="component" value="Unassembled WGS sequence"/>
</dbReference>
<evidence type="ECO:0000256" key="1">
    <source>
        <dbReference type="ARBA" id="ARBA00008769"/>
    </source>
</evidence>
<dbReference type="PANTHER" id="PTHR37944">
    <property type="entry name" value="PORIN B"/>
    <property type="match status" value="1"/>
</dbReference>
<protein>
    <submittedName>
        <fullName evidence="4">Porin</fullName>
    </submittedName>
</protein>
<accession>A0A511BAX1</accession>
<reference evidence="4 5" key="1">
    <citation type="submission" date="2019-07" db="EMBL/GenBank/DDBJ databases">
        <title>Whole genome shotgun sequence of Gluconobacter kanchanaburiensis NBRC 103587.</title>
        <authorList>
            <person name="Hosoyama A."/>
            <person name="Uohara A."/>
            <person name="Ohji S."/>
            <person name="Ichikawa N."/>
        </authorList>
    </citation>
    <scope>NUCLEOTIDE SEQUENCE [LARGE SCALE GENOMIC DNA]</scope>
    <source>
        <strain evidence="4 5">NBRC 103587</strain>
    </source>
</reference>
<dbReference type="EMBL" id="BJVA01000014">
    <property type="protein sequence ID" value="GEK96922.1"/>
    <property type="molecule type" value="Genomic_DNA"/>
</dbReference>
<dbReference type="InterPro" id="IPR007049">
    <property type="entry name" value="Carb-sel_porin_OprB"/>
</dbReference>
<keyword evidence="5" id="KW-1185">Reference proteome</keyword>
<dbReference type="GO" id="GO:0016020">
    <property type="term" value="C:membrane"/>
    <property type="evidence" value="ECO:0007669"/>
    <property type="project" value="InterPro"/>
</dbReference>
<sequence>MCSWGVLFPADAATENSTYTPAEPPNSDPGNVFVKPPKAPIELSTNKSPFSNKALGDPFGARTWLHKKGVDLTLTYLTETLANVSGGRRKGIAYDHQITMGIDIDLQKLIGAKGLSFRMLGVQRAGRDVAKNYVGDLTLLEPQQSFGVGGNVLYHLVQLYLQQKLANDRVTITAGFYPPNMSFGSFPLGCYALDNVTCSHPTAVSVSSHWRSWPYAELGTQIEYDPIKSVYTRVGLFQDTKKDGGIAGFTITTASLGIMIPMEIGWNPQWGRDKLPGHYKIGGYIDTSNNKDLYRSVTGEPIVLSHAPARIERQRGAAYIGGDQMLFRFGPGPRDGLIVMGIATDATGSSLPFRHQYTAGLVAQHFIPGRDADYASIFFSNLQVNPNLTRTQELQQDLGIKLQNGVHAVETNIQVLEMDYSFKLYSGISIVPDLQIIFRPDAGSYYNNALVTGFRILADL</sequence>
<evidence type="ECO:0000313" key="4">
    <source>
        <dbReference type="EMBL" id="GEK96922.1"/>
    </source>
</evidence>
<comment type="similarity">
    <text evidence="1 2">Belongs to the OprB family.</text>
</comment>
<dbReference type="GO" id="GO:0015288">
    <property type="term" value="F:porin activity"/>
    <property type="evidence" value="ECO:0007669"/>
    <property type="project" value="InterPro"/>
</dbReference>